<dbReference type="InterPro" id="IPR051544">
    <property type="entry name" value="TPS_OM_transporter"/>
</dbReference>
<feature type="domain" description="POTRA" evidence="11">
    <location>
        <begin position="81"/>
        <end position="159"/>
    </location>
</feature>
<keyword evidence="4" id="KW-1134">Transmembrane beta strand</keyword>
<evidence type="ECO:0000256" key="8">
    <source>
        <dbReference type="ARBA" id="ARBA00023237"/>
    </source>
</evidence>
<dbReference type="GO" id="GO:0008320">
    <property type="term" value="F:protein transmembrane transporter activity"/>
    <property type="evidence" value="ECO:0007669"/>
    <property type="project" value="TreeGrafter"/>
</dbReference>
<dbReference type="GO" id="GO:0046819">
    <property type="term" value="P:protein secretion by the type V secretion system"/>
    <property type="evidence" value="ECO:0007669"/>
    <property type="project" value="TreeGrafter"/>
</dbReference>
<protein>
    <submittedName>
        <fullName evidence="12">ShlB/FhaC/HecB family hemolysin secretion/activation protein</fullName>
    </submittedName>
</protein>
<dbReference type="PANTHER" id="PTHR34597">
    <property type="entry name" value="SLR1661 PROTEIN"/>
    <property type="match status" value="1"/>
</dbReference>
<comment type="similarity">
    <text evidence="2">Belongs to the TPS (TC 1.B.20) family.</text>
</comment>
<reference evidence="14 15" key="1">
    <citation type="journal article" date="2019" name="Nat. Med.">
        <title>A library of human gut bacterial isolates paired with longitudinal multiomics data enables mechanistic microbiome research.</title>
        <authorList>
            <person name="Poyet M."/>
            <person name="Groussin M."/>
            <person name="Gibbons S.M."/>
            <person name="Avila-Pacheco J."/>
            <person name="Jiang X."/>
            <person name="Kearney S.M."/>
            <person name="Perrotta A.R."/>
            <person name="Berdy B."/>
            <person name="Zhao S."/>
            <person name="Lieberman T.D."/>
            <person name="Swanson P.K."/>
            <person name="Smith M."/>
            <person name="Roesemann S."/>
            <person name="Alexander J.E."/>
            <person name="Rich S.A."/>
            <person name="Livny J."/>
            <person name="Vlamakis H."/>
            <person name="Clish C."/>
            <person name="Bullock K."/>
            <person name="Deik A."/>
            <person name="Scott J."/>
            <person name="Pierce K.A."/>
            <person name="Xavier R.J."/>
            <person name="Alm E.J."/>
        </authorList>
    </citation>
    <scope>NUCLEOTIDE SEQUENCE [LARGE SCALE GENOMIC DNA]</scope>
    <source>
        <strain evidence="12 15">BIOML-A13</strain>
        <strain evidence="13 14">BIOML-A3</strain>
    </source>
</reference>
<feature type="signal peptide" evidence="10">
    <location>
        <begin position="1"/>
        <end position="23"/>
    </location>
</feature>
<evidence type="ECO:0000256" key="5">
    <source>
        <dbReference type="ARBA" id="ARBA00022692"/>
    </source>
</evidence>
<dbReference type="Pfam" id="PF17287">
    <property type="entry name" value="POTRA_3"/>
    <property type="match status" value="1"/>
</dbReference>
<dbReference type="RefSeq" id="WP_155163397.1">
    <property type="nucleotide sequence ID" value="NZ_CATWQF010000001.1"/>
</dbReference>
<evidence type="ECO:0000256" key="4">
    <source>
        <dbReference type="ARBA" id="ARBA00022452"/>
    </source>
</evidence>
<dbReference type="InterPro" id="IPR013686">
    <property type="entry name" value="Polypept-transport_assoc_ShlB"/>
</dbReference>
<keyword evidence="7" id="KW-0472">Membrane</keyword>
<dbReference type="AlphaFoldDB" id="A0A7X3BUG2"/>
<dbReference type="Proteomes" id="UP000443070">
    <property type="component" value="Unassembled WGS sequence"/>
</dbReference>
<dbReference type="InterPro" id="IPR027282">
    <property type="entry name" value="TPS"/>
</dbReference>
<dbReference type="GO" id="GO:0098046">
    <property type="term" value="C:type V protein secretion system complex"/>
    <property type="evidence" value="ECO:0007669"/>
    <property type="project" value="TreeGrafter"/>
</dbReference>
<dbReference type="Gene3D" id="3.10.20.310">
    <property type="entry name" value="membrane protein fhac"/>
    <property type="match status" value="1"/>
</dbReference>
<proteinExistence type="inferred from homology"/>
<evidence type="ECO:0000256" key="7">
    <source>
        <dbReference type="ARBA" id="ARBA00023136"/>
    </source>
</evidence>
<evidence type="ECO:0000256" key="1">
    <source>
        <dbReference type="ARBA" id="ARBA00004442"/>
    </source>
</evidence>
<evidence type="ECO:0000256" key="2">
    <source>
        <dbReference type="ARBA" id="ARBA00009055"/>
    </source>
</evidence>
<organism evidence="12 15">
    <name type="scientific">Phascolarctobacterium faecium</name>
    <dbReference type="NCBI Taxonomy" id="33025"/>
    <lineage>
        <taxon>Bacteria</taxon>
        <taxon>Bacillati</taxon>
        <taxon>Bacillota</taxon>
        <taxon>Negativicutes</taxon>
        <taxon>Acidaminococcales</taxon>
        <taxon>Acidaminococcaceae</taxon>
        <taxon>Phascolarctobacterium</taxon>
    </lineage>
</organism>
<dbReference type="PROSITE" id="PS51779">
    <property type="entry name" value="POTRA"/>
    <property type="match status" value="1"/>
</dbReference>
<feature type="chain" id="PRO_5031128190" evidence="10">
    <location>
        <begin position="24"/>
        <end position="569"/>
    </location>
</feature>
<dbReference type="InterPro" id="IPR005565">
    <property type="entry name" value="Hemolysn_activator_HlyB_C"/>
</dbReference>
<keyword evidence="5" id="KW-0812">Transmembrane</keyword>
<dbReference type="EMBL" id="WNBM01000001">
    <property type="protein sequence ID" value="MTT74689.1"/>
    <property type="molecule type" value="Genomic_DNA"/>
</dbReference>
<dbReference type="PANTHER" id="PTHR34597:SF3">
    <property type="entry name" value="OUTER MEMBRANE TRANSPORTER CDIB"/>
    <property type="match status" value="1"/>
</dbReference>
<dbReference type="Gene3D" id="2.40.160.50">
    <property type="entry name" value="membrane protein fhac: a member of the omp85/tpsb transporter family"/>
    <property type="match status" value="1"/>
</dbReference>
<evidence type="ECO:0000256" key="10">
    <source>
        <dbReference type="SAM" id="SignalP"/>
    </source>
</evidence>
<evidence type="ECO:0000313" key="14">
    <source>
        <dbReference type="Proteomes" id="UP000443070"/>
    </source>
</evidence>
<dbReference type="InterPro" id="IPR034746">
    <property type="entry name" value="POTRA"/>
</dbReference>
<dbReference type="InterPro" id="IPR035251">
    <property type="entry name" value="ShlB_POTRA"/>
</dbReference>
<sequence length="569" mass="64171">MKQVLVKTGIVLILSCNAVQVQAAPADMLSQQSRIDQIEQQQSAKRQAREERERINAPNVNLAPQTETAEAVQLPKEKVSFLIRKIEIECANKKYKASFNWTNQVLKQYEHHRIGVEGINILAKLLSESIIDKGYVTSRVVIPEQDLSLGTLKFIIIPGTIHDIRFAQDTWGTWRNAFPAGPGKLLNIRDLEQGLEQMKRVPNQDVTMQLVPGTNPGESDVVIDVKRGDKPWTVGLSIDDSGTESTGRLQATANIALYNPTGLNDIMSYSYTKDAEGNDSAYGTKNYYFSYSLPYKDYTFSVSKYRNRFYQTVPSIVPFLSSGQTDGMEISVQKLLYRDRTRKTQGQFKLIKRKRHSFINDTEIEVQRQETTAYQLGLLHRQYWGSSTIDMLLYYQKGMPWWQAEPGLTDQVEGTATTRYSLYGLNLNIAAPVKLGKVQGRYTFNLRGQYTTDVLYGADQFSIGGRYTVRGFDGEQTLSAENGIIIRNELSVAIPELRLEPYLGLDLGHVWGPSDEYLLGKNLAGAVFGIRGNLLKGLQYDAFIGTPIYKPEGFKTSKTALGFQVYYQF</sequence>
<evidence type="ECO:0000259" key="11">
    <source>
        <dbReference type="PROSITE" id="PS51779"/>
    </source>
</evidence>
<dbReference type="OrthoDB" id="290122at2"/>
<gene>
    <name evidence="12" type="ORF">GMD11_00200</name>
    <name evidence="13" type="ORF">GMD18_00195</name>
</gene>
<evidence type="ECO:0000256" key="3">
    <source>
        <dbReference type="ARBA" id="ARBA00022448"/>
    </source>
</evidence>
<keyword evidence="6" id="KW-0653">Protein transport</keyword>
<dbReference type="PIRSF" id="PIRSF029745">
    <property type="entry name" value="FhaC"/>
    <property type="match status" value="1"/>
</dbReference>
<comment type="subcellular location">
    <subcellularLocation>
        <location evidence="1">Cell outer membrane</location>
    </subcellularLocation>
</comment>
<dbReference type="EMBL" id="WNBW01000001">
    <property type="protein sequence ID" value="MTU02820.1"/>
    <property type="molecule type" value="Genomic_DNA"/>
</dbReference>
<dbReference type="Pfam" id="PF08479">
    <property type="entry name" value="POTRA_2"/>
    <property type="match status" value="1"/>
</dbReference>
<dbReference type="GO" id="GO:0009279">
    <property type="term" value="C:cell outer membrane"/>
    <property type="evidence" value="ECO:0007669"/>
    <property type="project" value="UniProtKB-SubCell"/>
</dbReference>
<keyword evidence="14" id="KW-1185">Reference proteome</keyword>
<keyword evidence="3" id="KW-0813">Transport</keyword>
<keyword evidence="10" id="KW-0732">Signal</keyword>
<dbReference type="Pfam" id="PF03865">
    <property type="entry name" value="ShlB"/>
    <property type="match status" value="1"/>
</dbReference>
<evidence type="ECO:0000313" key="12">
    <source>
        <dbReference type="EMBL" id="MTT74689.1"/>
    </source>
</evidence>
<keyword evidence="8" id="KW-0998">Cell outer membrane</keyword>
<dbReference type="Proteomes" id="UP000484547">
    <property type="component" value="Unassembled WGS sequence"/>
</dbReference>
<accession>A0A7X3BUG2</accession>
<comment type="caution">
    <text evidence="12">The sequence shown here is derived from an EMBL/GenBank/DDBJ whole genome shotgun (WGS) entry which is preliminary data.</text>
</comment>
<feature type="region of interest" description="Disordered" evidence="9">
    <location>
        <begin position="39"/>
        <end position="61"/>
    </location>
</feature>
<evidence type="ECO:0000256" key="6">
    <source>
        <dbReference type="ARBA" id="ARBA00022927"/>
    </source>
</evidence>
<name>A0A7X3BUG2_9FIRM</name>
<evidence type="ECO:0000313" key="15">
    <source>
        <dbReference type="Proteomes" id="UP000484547"/>
    </source>
</evidence>
<evidence type="ECO:0000313" key="13">
    <source>
        <dbReference type="EMBL" id="MTU02820.1"/>
    </source>
</evidence>
<evidence type="ECO:0000256" key="9">
    <source>
        <dbReference type="SAM" id="MobiDB-lite"/>
    </source>
</evidence>